<dbReference type="RefSeq" id="WP_197443530.1">
    <property type="nucleotide sequence ID" value="NZ_CP036275.1"/>
</dbReference>
<comment type="similarity">
    <text evidence="2">Belongs to the universal stress protein A family.</text>
</comment>
<accession>A0A517Z966</accession>
<dbReference type="PANTHER" id="PTHR47892">
    <property type="entry name" value="UNIVERSAL STRESS PROTEIN E"/>
    <property type="match status" value="1"/>
</dbReference>
<dbReference type="AlphaFoldDB" id="A0A517Z966"/>
<evidence type="ECO:0000313" key="7">
    <source>
        <dbReference type="Proteomes" id="UP000320496"/>
    </source>
</evidence>
<dbReference type="GO" id="GO:0005737">
    <property type="term" value="C:cytoplasm"/>
    <property type="evidence" value="ECO:0007669"/>
    <property type="project" value="UniProtKB-SubCell"/>
</dbReference>
<dbReference type="EMBL" id="CP036275">
    <property type="protein sequence ID" value="QDU39013.1"/>
    <property type="molecule type" value="Genomic_DNA"/>
</dbReference>
<dbReference type="SUPFAM" id="SSF52402">
    <property type="entry name" value="Adenine nucleotide alpha hydrolases-like"/>
    <property type="match status" value="2"/>
</dbReference>
<evidence type="ECO:0000256" key="3">
    <source>
        <dbReference type="ARBA" id="ARBA00022490"/>
    </source>
</evidence>
<keyword evidence="7" id="KW-1185">Reference proteome</keyword>
<name>A0A517Z966_9PLAN</name>
<proteinExistence type="inferred from homology"/>
<dbReference type="Gene3D" id="3.40.50.12370">
    <property type="match status" value="1"/>
</dbReference>
<dbReference type="CDD" id="cd00293">
    <property type="entry name" value="USP-like"/>
    <property type="match status" value="1"/>
</dbReference>
<evidence type="ECO:0000256" key="2">
    <source>
        <dbReference type="ARBA" id="ARBA00008791"/>
    </source>
</evidence>
<dbReference type="InterPro" id="IPR006016">
    <property type="entry name" value="UspA"/>
</dbReference>
<comment type="subcellular location">
    <subcellularLocation>
        <location evidence="1">Cytoplasm</location>
    </subcellularLocation>
</comment>
<dbReference type="InterPro" id="IPR006015">
    <property type="entry name" value="Universal_stress_UspA"/>
</dbReference>
<feature type="domain" description="UspA" evidence="5">
    <location>
        <begin position="137"/>
        <end position="287"/>
    </location>
</feature>
<dbReference type="KEGG" id="mri:Mal4_33460"/>
<feature type="domain" description="UspA" evidence="5">
    <location>
        <begin position="4"/>
        <end position="129"/>
    </location>
</feature>
<evidence type="ECO:0000256" key="1">
    <source>
        <dbReference type="ARBA" id="ARBA00004496"/>
    </source>
</evidence>
<keyword evidence="3" id="KW-0963">Cytoplasm</keyword>
<evidence type="ECO:0000259" key="5">
    <source>
        <dbReference type="Pfam" id="PF00582"/>
    </source>
</evidence>
<protein>
    <submittedName>
        <fullName evidence="6">Universal stress protein E</fullName>
    </submittedName>
</protein>
<evidence type="ECO:0000256" key="4">
    <source>
        <dbReference type="ARBA" id="ARBA00037131"/>
    </source>
</evidence>
<dbReference type="Proteomes" id="UP000320496">
    <property type="component" value="Chromosome"/>
</dbReference>
<sequence length="305" mass="33169">MYAFKNILVYANGQDGGREAFSSAIELLEDTGGRVTLAGVIAEGSSSSRDDEQKRLTDLANSVPHEGIEVGTQILTGSASHELIQQTLRAGHDLLIKSGEQSAGLKERMFGSTARKLFRKCPCPVWVIKPGHSRSVRRVLAAIDAEHVDETHKDLNHSILDLASAVARAERAELHVASAWQFWVEGYLRTASRMRGDDVDQMVRAQEQEAERRVRETTAPWEESGVEIEAHVEHGPDHVVIAWLASRLNPDLVILGTFARGGLPGLLVGNIAESLLDELDCSVLAVKPAGYECPVALDNPTVAAE</sequence>
<dbReference type="PRINTS" id="PR01438">
    <property type="entry name" value="UNVRSLSTRESS"/>
</dbReference>
<evidence type="ECO:0000313" key="6">
    <source>
        <dbReference type="EMBL" id="QDU39013.1"/>
    </source>
</evidence>
<gene>
    <name evidence="6" type="primary">uspE_2</name>
    <name evidence="6" type="ORF">Mal4_33460</name>
</gene>
<comment type="function">
    <text evidence="4">Required for resistance to DNA-damaging agents.</text>
</comment>
<dbReference type="PANTHER" id="PTHR47892:SF1">
    <property type="entry name" value="UNIVERSAL STRESS PROTEIN E"/>
    <property type="match status" value="1"/>
</dbReference>
<reference evidence="6 7" key="1">
    <citation type="submission" date="2019-02" db="EMBL/GenBank/DDBJ databases">
        <title>Deep-cultivation of Planctomycetes and their phenomic and genomic characterization uncovers novel biology.</title>
        <authorList>
            <person name="Wiegand S."/>
            <person name="Jogler M."/>
            <person name="Boedeker C."/>
            <person name="Pinto D."/>
            <person name="Vollmers J."/>
            <person name="Rivas-Marin E."/>
            <person name="Kohn T."/>
            <person name="Peeters S.H."/>
            <person name="Heuer A."/>
            <person name="Rast P."/>
            <person name="Oberbeckmann S."/>
            <person name="Bunk B."/>
            <person name="Jeske O."/>
            <person name="Meyerdierks A."/>
            <person name="Storesund J.E."/>
            <person name="Kallscheuer N."/>
            <person name="Luecker S."/>
            <person name="Lage O.M."/>
            <person name="Pohl T."/>
            <person name="Merkel B.J."/>
            <person name="Hornburger P."/>
            <person name="Mueller R.-W."/>
            <person name="Bruemmer F."/>
            <person name="Labrenz M."/>
            <person name="Spormann A.M."/>
            <person name="Op den Camp H."/>
            <person name="Overmann J."/>
            <person name="Amann R."/>
            <person name="Jetten M.S.M."/>
            <person name="Mascher T."/>
            <person name="Medema M.H."/>
            <person name="Devos D.P."/>
            <person name="Kaster A.-K."/>
            <person name="Ovreas L."/>
            <person name="Rohde M."/>
            <person name="Galperin M.Y."/>
            <person name="Jogler C."/>
        </authorList>
    </citation>
    <scope>NUCLEOTIDE SEQUENCE [LARGE SCALE GENOMIC DNA]</scope>
    <source>
        <strain evidence="6 7">Mal4</strain>
    </source>
</reference>
<dbReference type="Pfam" id="PF00582">
    <property type="entry name" value="Usp"/>
    <property type="match status" value="2"/>
</dbReference>
<organism evidence="6 7">
    <name type="scientific">Maioricimonas rarisocia</name>
    <dbReference type="NCBI Taxonomy" id="2528026"/>
    <lineage>
        <taxon>Bacteria</taxon>
        <taxon>Pseudomonadati</taxon>
        <taxon>Planctomycetota</taxon>
        <taxon>Planctomycetia</taxon>
        <taxon>Planctomycetales</taxon>
        <taxon>Planctomycetaceae</taxon>
        <taxon>Maioricimonas</taxon>
    </lineage>
</organism>